<evidence type="ECO:0008006" key="4">
    <source>
        <dbReference type="Google" id="ProtNLM"/>
    </source>
</evidence>
<name>A0AAW3WTG1_SERFO</name>
<dbReference type="Proteomes" id="UP000659084">
    <property type="component" value="Unassembled WGS sequence"/>
</dbReference>
<feature type="transmembrane region" description="Helical" evidence="1">
    <location>
        <begin position="200"/>
        <end position="219"/>
    </location>
</feature>
<evidence type="ECO:0000313" key="3">
    <source>
        <dbReference type="Proteomes" id="UP000659084"/>
    </source>
</evidence>
<dbReference type="AlphaFoldDB" id="A0AAW3WTG1"/>
<evidence type="ECO:0000256" key="1">
    <source>
        <dbReference type="SAM" id="Phobius"/>
    </source>
</evidence>
<dbReference type="InterPro" id="IPR047774">
    <property type="entry name" value="SrfA-like"/>
</dbReference>
<organism evidence="2 3">
    <name type="scientific">Serratia fonticola</name>
    <dbReference type="NCBI Taxonomy" id="47917"/>
    <lineage>
        <taxon>Bacteria</taxon>
        <taxon>Pseudomonadati</taxon>
        <taxon>Pseudomonadota</taxon>
        <taxon>Gammaproteobacteria</taxon>
        <taxon>Enterobacterales</taxon>
        <taxon>Yersiniaceae</taxon>
        <taxon>Serratia</taxon>
    </lineage>
</organism>
<keyword evidence="1" id="KW-0472">Membrane</keyword>
<dbReference type="NCBIfam" id="NF040486">
    <property type="entry name" value="SrfA_fam"/>
    <property type="match status" value="1"/>
</dbReference>
<protein>
    <recommendedName>
        <fullName evidence="4">Virulence effector protein</fullName>
    </recommendedName>
</protein>
<accession>A0AAW3WTG1</accession>
<gene>
    <name evidence="2" type="ORF">H8J20_20395</name>
</gene>
<sequence>MAKPFLRSGNLDDVLTLGENGQPVYALASQLREALRLQQQPAVADCLAIPIPNAQGDRIDWYAPIAGRAISWPAADDEARAAALPLLEHFQTTAEAISLRARHSGKANLQMFATLLSKAMQFPDQNAVFLVDGKPVITFWGCLKADGKISNAPLDCLRPKDRPAPPIAPPIIEPIAEPIAEPQPPAPLPTTADDKPHHTWWLLLLPAVFILAAAIWLLLPKPTPQPAIKTVEPAKVQPKPVITAAALQLPLGYAEVLPPPILTPVVVDKLALTLPAEAVKVGSTAFLNGKWRVTLAIKDPLTGKPPSLLYQFNRGKGTARIVQGDKVTCRVEVNAGLMQSGNLVINSRTKARCSDGSRYQMPELVCKQGEAGAAAECSGRYGNNETVFPMTIKRESK</sequence>
<evidence type="ECO:0000313" key="2">
    <source>
        <dbReference type="EMBL" id="MBC3214505.1"/>
    </source>
</evidence>
<keyword evidence="1" id="KW-0812">Transmembrane</keyword>
<dbReference type="RefSeq" id="WP_071683510.1">
    <property type="nucleotide sequence ID" value="NZ_CP040182.1"/>
</dbReference>
<keyword evidence="1" id="KW-1133">Transmembrane helix</keyword>
<proteinExistence type="predicted"/>
<comment type="caution">
    <text evidence="2">The sequence shown here is derived from an EMBL/GenBank/DDBJ whole genome shotgun (WGS) entry which is preliminary data.</text>
</comment>
<dbReference type="EMBL" id="JACNYO010000025">
    <property type="protein sequence ID" value="MBC3214505.1"/>
    <property type="molecule type" value="Genomic_DNA"/>
</dbReference>
<reference evidence="2" key="1">
    <citation type="submission" date="2020-08" db="EMBL/GenBank/DDBJ databases">
        <title>Food and environmental bacterial isolates.</title>
        <authorList>
            <person name="Richter L."/>
            <person name="Du Plessis E.M."/>
            <person name="Duvenage S."/>
            <person name="Allam M."/>
            <person name="Korsten L."/>
        </authorList>
    </citation>
    <scope>NUCLEOTIDE SEQUENCE</scope>
    <source>
        <strain evidence="2">UPMP2127</strain>
    </source>
</reference>